<keyword evidence="9 17" id="KW-0418">Kinase</keyword>
<evidence type="ECO:0000259" key="22">
    <source>
        <dbReference type="PROSITE" id="PS50948"/>
    </source>
</evidence>
<dbReference type="Pfam" id="PF11883">
    <property type="entry name" value="DUF3403"/>
    <property type="match status" value="1"/>
</dbReference>
<dbReference type="InterPro" id="IPR021820">
    <property type="entry name" value="S-locus_recpt_kinase_C"/>
</dbReference>
<evidence type="ECO:0000256" key="15">
    <source>
        <dbReference type="ARBA" id="ARBA00047899"/>
    </source>
</evidence>
<dbReference type="PROSITE" id="PS50927">
    <property type="entry name" value="BULB_LECTIN"/>
    <property type="match status" value="1"/>
</dbReference>
<dbReference type="PANTHER" id="PTHR27002:SF150">
    <property type="entry name" value="RECEPTOR-LIKE SERINE_THREONINE-PROTEIN KINASE SD1-8"/>
    <property type="match status" value="1"/>
</dbReference>
<evidence type="ECO:0000259" key="21">
    <source>
        <dbReference type="PROSITE" id="PS50927"/>
    </source>
</evidence>
<keyword evidence="6" id="KW-0732">Signal</keyword>
<dbReference type="InterPro" id="IPR001245">
    <property type="entry name" value="Ser-Thr/Tyr_kinase_cat_dom"/>
</dbReference>
<dbReference type="Pfam" id="PF07714">
    <property type="entry name" value="PK_Tyr_Ser-Thr"/>
    <property type="match status" value="1"/>
</dbReference>
<dbReference type="Pfam" id="PF08276">
    <property type="entry name" value="PAN_2"/>
    <property type="match status" value="1"/>
</dbReference>
<evidence type="ECO:0000256" key="16">
    <source>
        <dbReference type="ARBA" id="ARBA00048679"/>
    </source>
</evidence>
<reference evidence="23" key="1">
    <citation type="journal article" date="2012" name="PLoS Genet.">
        <title>Contrasted patterns of molecular evolution in dominant and recessive self-incompatibility haplotypes in Arabidopsis.</title>
        <authorList>
            <person name="Goubet P.M."/>
            <person name="Berges H."/>
            <person name="Bellec A."/>
            <person name="Prat E."/>
            <person name="Helmstetter N."/>
            <person name="Mangenot S."/>
            <person name="Gallina S."/>
            <person name="Holl A.C."/>
            <person name="Fobis-Loisy I."/>
            <person name="Vekemans X."/>
            <person name="Castric V."/>
        </authorList>
    </citation>
    <scope>NUCLEOTIDE SEQUENCE</scope>
</reference>
<dbReference type="Gene3D" id="3.50.4.10">
    <property type="entry name" value="Hepatocyte Growth Factor"/>
    <property type="match status" value="1"/>
</dbReference>
<dbReference type="InterPro" id="IPR000719">
    <property type="entry name" value="Prot_kinase_dom"/>
</dbReference>
<dbReference type="InterPro" id="IPR011009">
    <property type="entry name" value="Kinase-like_dom_sf"/>
</dbReference>
<proteinExistence type="inferred from homology"/>
<dbReference type="InterPro" id="IPR017441">
    <property type="entry name" value="Protein_kinase_ATP_BS"/>
</dbReference>
<evidence type="ECO:0000256" key="13">
    <source>
        <dbReference type="ARBA" id="ARBA00023157"/>
    </source>
</evidence>
<feature type="transmembrane region" description="Helical" evidence="19">
    <location>
        <begin position="20"/>
        <end position="38"/>
    </location>
</feature>
<keyword evidence="11 19" id="KW-1133">Transmembrane helix</keyword>
<dbReference type="PIRSF" id="PIRSF000641">
    <property type="entry name" value="SRK"/>
    <property type="match status" value="1"/>
</dbReference>
<evidence type="ECO:0000256" key="8">
    <source>
        <dbReference type="ARBA" id="ARBA00022741"/>
    </source>
</evidence>
<evidence type="ECO:0000256" key="5">
    <source>
        <dbReference type="ARBA" id="ARBA00022692"/>
    </source>
</evidence>
<gene>
    <name evidence="23" type="primary">SRK</name>
</gene>
<dbReference type="PROSITE" id="PS00108">
    <property type="entry name" value="PROTEIN_KINASE_ST"/>
    <property type="match status" value="1"/>
</dbReference>
<dbReference type="Pfam" id="PF01453">
    <property type="entry name" value="B_lectin"/>
    <property type="match status" value="1"/>
</dbReference>
<comment type="catalytic activity">
    <reaction evidence="16 17">
        <text>L-seryl-[protein] + ATP = O-phospho-L-seryl-[protein] + ADP + H(+)</text>
        <dbReference type="Rhea" id="RHEA:17989"/>
        <dbReference type="Rhea" id="RHEA-COMP:9863"/>
        <dbReference type="Rhea" id="RHEA-COMP:11604"/>
        <dbReference type="ChEBI" id="CHEBI:15378"/>
        <dbReference type="ChEBI" id="CHEBI:29999"/>
        <dbReference type="ChEBI" id="CHEBI:30616"/>
        <dbReference type="ChEBI" id="CHEBI:83421"/>
        <dbReference type="ChEBI" id="CHEBI:456216"/>
        <dbReference type="EC" id="2.7.11.1"/>
    </reaction>
</comment>
<keyword evidence="14" id="KW-0325">Glycoprotein</keyword>
<evidence type="ECO:0000256" key="19">
    <source>
        <dbReference type="SAM" id="Phobius"/>
    </source>
</evidence>
<dbReference type="GO" id="GO:0048544">
    <property type="term" value="P:recognition of pollen"/>
    <property type="evidence" value="ECO:0007669"/>
    <property type="project" value="InterPro"/>
</dbReference>
<feature type="domain" description="Bulb-type lectin" evidence="21">
    <location>
        <begin position="44"/>
        <end position="166"/>
    </location>
</feature>
<dbReference type="SUPFAM" id="SSF51110">
    <property type="entry name" value="alpha-D-mannose-specific plant lectins"/>
    <property type="match status" value="1"/>
</dbReference>
<evidence type="ECO:0000256" key="11">
    <source>
        <dbReference type="ARBA" id="ARBA00022989"/>
    </source>
</evidence>
<evidence type="ECO:0000256" key="12">
    <source>
        <dbReference type="ARBA" id="ARBA00023136"/>
    </source>
</evidence>
<keyword evidence="2" id="KW-1003">Cell membrane</keyword>
<feature type="transmembrane region" description="Helical" evidence="19">
    <location>
        <begin position="454"/>
        <end position="475"/>
    </location>
</feature>
<keyword evidence="4 17" id="KW-0808">Transferase</keyword>
<dbReference type="PANTHER" id="PTHR27002">
    <property type="entry name" value="RECEPTOR-LIKE SERINE/THREONINE-PROTEIN KINASE SD1-8"/>
    <property type="match status" value="1"/>
</dbReference>
<dbReference type="InterPro" id="IPR022126">
    <property type="entry name" value="S-locus_recpt_kinase"/>
</dbReference>
<evidence type="ECO:0000256" key="18">
    <source>
        <dbReference type="PROSITE-ProRule" id="PRU10141"/>
    </source>
</evidence>
<sequence>MHCLRCSSSLSVQNPYHHSYSFSFLLVFVVLILFYPAFSISVNTLSSTETLTISSNRTIVSPGDDFELGFFKPGSSSLWYLGIWYKKVPDRTYVWVANRDNPLSNSTGTLKISGNNLVLFGRSDKPVWSTNLTRGNVRPPVMAELLANGNFVIRYSKNDQGGFLWQSFDFPTDTLLPQMKLGWDLKRGLNRFLRSWKSLDDPSSGDFSYKLETRGFPEFYLWKNDIPIHRSGPWDGTRISGVPEEQQLNYMVYNFTENREEVAYTFLMTNSSIYSRLTLSHSGFFQRLTSIPPAWGWSVLWSSPMDRPCDYYQFCGPYSYCDTSTSPMCNCIRGLNPWSMQQWDLKDGSSGCVRRTPLSCSGDGFVPLKKMKLPDTTMTIVDRRIGVKECKEKCLRNCNCTAYAKADITNGGVGCVIWTGELVDIRNYVVGGQDLYVRMAAADLGEESNLTRKMIGLILGVSIVVLLCFIAFCFWKRRQKRAKAITTPLVYQRRNQDLLMNSVVIPSRRHLSEESTEEDLELPLMDFKAVVMATSNFCESNKLGEGGFGIVYKGRLLDGQEIAVKRLSEMSHQGTREFKNEVNLIARLQHINLVRILGCCFDAKEKMLIYEYLENLSLDTYLFDKTQSSKLNWQKRFEIINGIARGLLYLHQDSRCMIIHRDLKASNVLLDKDMIPKISDFGMARIFARDEEEATTRRIVGTYGYMSPEYAMDGIYSVKSDVFSFGVLVLEIVSGQRNRGFYISNEENNLLGYVWRNWKEGKGPEIIDPTVVNSSSSSPSTFRPEDVLRCIQIGLLCVQEHAEDRPLMSSVVLMLGSETSTIPQPKQPGYCVGRSPLEHDDESRTVNQYTASVIEGR</sequence>
<organism evidence="23">
    <name type="scientific">Arabidopsis halleri</name>
    <dbReference type="NCBI Taxonomy" id="81970"/>
    <lineage>
        <taxon>Eukaryota</taxon>
        <taxon>Viridiplantae</taxon>
        <taxon>Streptophyta</taxon>
        <taxon>Embryophyta</taxon>
        <taxon>Tracheophyta</taxon>
        <taxon>Spermatophyta</taxon>
        <taxon>Magnoliopsida</taxon>
        <taxon>eudicotyledons</taxon>
        <taxon>Gunneridae</taxon>
        <taxon>Pentapetalae</taxon>
        <taxon>rosids</taxon>
        <taxon>malvids</taxon>
        <taxon>Brassicales</taxon>
        <taxon>Brassicaceae</taxon>
        <taxon>Camelineae</taxon>
        <taxon>Arabidopsis</taxon>
    </lineage>
</organism>
<keyword evidence="13" id="KW-1015">Disulfide bond</keyword>
<comment type="subcellular location">
    <subcellularLocation>
        <location evidence="1">Cell membrane</location>
        <topology evidence="1">Single-pass type I membrane protein</topology>
    </subcellularLocation>
</comment>
<dbReference type="AlphaFoldDB" id="A0A068CIR0"/>
<dbReference type="CDD" id="cd00028">
    <property type="entry name" value="B_lectin"/>
    <property type="match status" value="1"/>
</dbReference>
<dbReference type="GO" id="GO:0031625">
    <property type="term" value="F:ubiquitin protein ligase binding"/>
    <property type="evidence" value="ECO:0007669"/>
    <property type="project" value="UniProtKB-ARBA"/>
</dbReference>
<feature type="binding site" evidence="18">
    <location>
        <position position="565"/>
    </location>
    <ligand>
        <name>ATP</name>
        <dbReference type="ChEBI" id="CHEBI:30616"/>
    </ligand>
</feature>
<evidence type="ECO:0000256" key="10">
    <source>
        <dbReference type="ARBA" id="ARBA00022840"/>
    </source>
</evidence>
<evidence type="ECO:0000256" key="17">
    <source>
        <dbReference type="PIRNR" id="PIRNR000641"/>
    </source>
</evidence>
<dbReference type="EMBL" id="KJ772396">
    <property type="protein sequence ID" value="AID21613.1"/>
    <property type="molecule type" value="Genomic_DNA"/>
</dbReference>
<dbReference type="FunFam" id="3.30.200.20:FF:000195">
    <property type="entry name" value="G-type lectin S-receptor-like serine/threonine-protein kinase"/>
    <property type="match status" value="1"/>
</dbReference>
<dbReference type="CDD" id="cd14066">
    <property type="entry name" value="STKc_IRAK"/>
    <property type="match status" value="1"/>
</dbReference>
<dbReference type="EC" id="2.7.11.1" evidence="17"/>
<dbReference type="GO" id="GO:0005524">
    <property type="term" value="F:ATP binding"/>
    <property type="evidence" value="ECO:0007669"/>
    <property type="project" value="UniProtKB-UniRule"/>
</dbReference>
<keyword evidence="7" id="KW-0430">Lectin</keyword>
<dbReference type="FunFam" id="1.10.510.10:FF:000060">
    <property type="entry name" value="G-type lectin S-receptor-like serine/threonine-protein kinase"/>
    <property type="match status" value="1"/>
</dbReference>
<dbReference type="SMART" id="SM00108">
    <property type="entry name" value="B_lectin"/>
    <property type="match status" value="1"/>
</dbReference>
<keyword evidence="8 17" id="KW-0547">Nucleotide-binding</keyword>
<keyword evidence="10 17" id="KW-0067">ATP-binding</keyword>
<evidence type="ECO:0000256" key="6">
    <source>
        <dbReference type="ARBA" id="ARBA00022729"/>
    </source>
</evidence>
<dbReference type="PROSITE" id="PS50948">
    <property type="entry name" value="PAN"/>
    <property type="match status" value="1"/>
</dbReference>
<evidence type="ECO:0000256" key="9">
    <source>
        <dbReference type="ARBA" id="ARBA00022777"/>
    </source>
</evidence>
<protein>
    <recommendedName>
        <fullName evidence="17">Receptor-like serine/threonine-protein kinase</fullName>
        <ecNumber evidence="17">2.7.11.1</ecNumber>
    </recommendedName>
</protein>
<evidence type="ECO:0000256" key="3">
    <source>
        <dbReference type="ARBA" id="ARBA00022527"/>
    </source>
</evidence>
<dbReference type="InterPro" id="IPR024171">
    <property type="entry name" value="SRK-like_kinase"/>
</dbReference>
<dbReference type="Gene3D" id="1.10.510.10">
    <property type="entry name" value="Transferase(Phosphotransferase) domain 1"/>
    <property type="match status" value="1"/>
</dbReference>
<evidence type="ECO:0000256" key="1">
    <source>
        <dbReference type="ARBA" id="ARBA00004251"/>
    </source>
</evidence>
<dbReference type="SMART" id="SM00220">
    <property type="entry name" value="S_TKc"/>
    <property type="match status" value="1"/>
</dbReference>
<dbReference type="InterPro" id="IPR003609">
    <property type="entry name" value="Pan_app"/>
</dbReference>
<dbReference type="InterPro" id="IPR000858">
    <property type="entry name" value="S_locus_glycoprot_dom"/>
</dbReference>
<comment type="similarity">
    <text evidence="17">Belongs to the protein kinase superfamily. Ser/Thr protein kinase family.</text>
</comment>
<dbReference type="CDD" id="cd01098">
    <property type="entry name" value="PAN_AP_plant"/>
    <property type="match status" value="1"/>
</dbReference>
<keyword evidence="3 17" id="KW-0723">Serine/threonine-protein kinase</keyword>
<dbReference type="PROSITE" id="PS00107">
    <property type="entry name" value="PROTEIN_KINASE_ATP"/>
    <property type="match status" value="1"/>
</dbReference>
<dbReference type="GO" id="GO:0106310">
    <property type="term" value="F:protein serine kinase activity"/>
    <property type="evidence" value="ECO:0007669"/>
    <property type="project" value="RHEA"/>
</dbReference>
<evidence type="ECO:0000313" key="23">
    <source>
        <dbReference type="EMBL" id="AID21613.1"/>
    </source>
</evidence>
<name>A0A068CIR0_ARAHA</name>
<dbReference type="Pfam" id="PF12398">
    <property type="entry name" value="DUF3660"/>
    <property type="match status" value="1"/>
</dbReference>
<keyword evidence="12 19" id="KW-0472">Membrane</keyword>
<dbReference type="GO" id="GO:0005886">
    <property type="term" value="C:plasma membrane"/>
    <property type="evidence" value="ECO:0007669"/>
    <property type="project" value="UniProtKB-SubCell"/>
</dbReference>
<dbReference type="PROSITE" id="PS50011">
    <property type="entry name" value="PROTEIN_KINASE_DOM"/>
    <property type="match status" value="1"/>
</dbReference>
<reference evidence="23" key="2">
    <citation type="submission" date="2014-05" db="EMBL/GenBank/DDBJ databases">
        <authorList>
            <person name="Castric V."/>
        </authorList>
    </citation>
    <scope>NUCLEOTIDE SEQUENCE</scope>
</reference>
<dbReference type="Pfam" id="PF00954">
    <property type="entry name" value="S_locus_glycop"/>
    <property type="match status" value="1"/>
</dbReference>
<dbReference type="Gene3D" id="3.30.200.20">
    <property type="entry name" value="Phosphorylase Kinase, domain 1"/>
    <property type="match status" value="1"/>
</dbReference>
<accession>A0A068CIR0</accession>
<dbReference type="GO" id="GO:0030246">
    <property type="term" value="F:carbohydrate binding"/>
    <property type="evidence" value="ECO:0007669"/>
    <property type="project" value="UniProtKB-KW"/>
</dbReference>
<dbReference type="InterPro" id="IPR036426">
    <property type="entry name" value="Bulb-type_lectin_dom_sf"/>
</dbReference>
<evidence type="ECO:0000256" key="7">
    <source>
        <dbReference type="ARBA" id="ARBA00022734"/>
    </source>
</evidence>
<evidence type="ECO:0000256" key="4">
    <source>
        <dbReference type="ARBA" id="ARBA00022679"/>
    </source>
</evidence>
<keyword evidence="5 19" id="KW-0812">Transmembrane</keyword>
<dbReference type="SUPFAM" id="SSF56112">
    <property type="entry name" value="Protein kinase-like (PK-like)"/>
    <property type="match status" value="1"/>
</dbReference>
<feature type="domain" description="Apple" evidence="22">
    <location>
        <begin position="360"/>
        <end position="440"/>
    </location>
</feature>
<evidence type="ECO:0000256" key="14">
    <source>
        <dbReference type="ARBA" id="ARBA00023180"/>
    </source>
</evidence>
<dbReference type="GO" id="GO:0004674">
    <property type="term" value="F:protein serine/threonine kinase activity"/>
    <property type="evidence" value="ECO:0007669"/>
    <property type="project" value="UniProtKB-KW"/>
</dbReference>
<evidence type="ECO:0000259" key="20">
    <source>
        <dbReference type="PROSITE" id="PS50011"/>
    </source>
</evidence>
<dbReference type="SMART" id="SM00473">
    <property type="entry name" value="PAN_AP"/>
    <property type="match status" value="1"/>
</dbReference>
<dbReference type="InterPro" id="IPR001480">
    <property type="entry name" value="Bulb-type_lectin_dom"/>
</dbReference>
<evidence type="ECO:0000256" key="2">
    <source>
        <dbReference type="ARBA" id="ARBA00022475"/>
    </source>
</evidence>
<dbReference type="InterPro" id="IPR008271">
    <property type="entry name" value="Ser/Thr_kinase_AS"/>
</dbReference>
<feature type="domain" description="Protein kinase" evidence="20">
    <location>
        <begin position="537"/>
        <end position="822"/>
    </location>
</feature>
<comment type="catalytic activity">
    <reaction evidence="15 17">
        <text>L-threonyl-[protein] + ATP = O-phospho-L-threonyl-[protein] + ADP + H(+)</text>
        <dbReference type="Rhea" id="RHEA:46608"/>
        <dbReference type="Rhea" id="RHEA-COMP:11060"/>
        <dbReference type="Rhea" id="RHEA-COMP:11605"/>
        <dbReference type="ChEBI" id="CHEBI:15378"/>
        <dbReference type="ChEBI" id="CHEBI:30013"/>
        <dbReference type="ChEBI" id="CHEBI:30616"/>
        <dbReference type="ChEBI" id="CHEBI:61977"/>
        <dbReference type="ChEBI" id="CHEBI:456216"/>
        <dbReference type="EC" id="2.7.11.1"/>
    </reaction>
</comment>
<dbReference type="Gene3D" id="2.90.10.10">
    <property type="entry name" value="Bulb-type lectin domain"/>
    <property type="match status" value="1"/>
</dbReference>